<evidence type="ECO:0000313" key="2">
    <source>
        <dbReference type="EMBL" id="QBK90620.1"/>
    </source>
</evidence>
<dbReference type="PROSITE" id="PS50142">
    <property type="entry name" value="RNASE_3_2"/>
    <property type="match status" value="1"/>
</dbReference>
<accession>A0A481Z6A4</accession>
<protein>
    <submittedName>
        <fullName evidence="2">Ribonuclease III</fullName>
    </submittedName>
</protein>
<dbReference type="Pfam" id="PF00636">
    <property type="entry name" value="Ribonuclease_3"/>
    <property type="match status" value="1"/>
</dbReference>
<feature type="domain" description="RNase III" evidence="1">
    <location>
        <begin position="200"/>
        <end position="308"/>
    </location>
</feature>
<name>A0A481Z6A4_9VIRU</name>
<organism evidence="2">
    <name type="scientific">Pithovirus LCPAC104</name>
    <dbReference type="NCBI Taxonomy" id="2506589"/>
    <lineage>
        <taxon>Viruses</taxon>
        <taxon>Pithoviruses</taxon>
    </lineage>
</organism>
<gene>
    <name evidence="2" type="ORF">LCPAC104_01160</name>
</gene>
<dbReference type="GO" id="GO:0004525">
    <property type="term" value="F:ribonuclease III activity"/>
    <property type="evidence" value="ECO:0007669"/>
    <property type="project" value="InterPro"/>
</dbReference>
<dbReference type="InterPro" id="IPR000999">
    <property type="entry name" value="RNase_III_dom"/>
</dbReference>
<proteinExistence type="predicted"/>
<dbReference type="Gene3D" id="1.10.1520.10">
    <property type="entry name" value="Ribonuclease III domain"/>
    <property type="match status" value="1"/>
</dbReference>
<dbReference type="InterPro" id="IPR036389">
    <property type="entry name" value="RNase_III_sf"/>
</dbReference>
<dbReference type="SUPFAM" id="SSF69065">
    <property type="entry name" value="RNase III domain-like"/>
    <property type="match status" value="1"/>
</dbReference>
<evidence type="ECO:0000259" key="1">
    <source>
        <dbReference type="PROSITE" id="PS50142"/>
    </source>
</evidence>
<dbReference type="EMBL" id="MK500495">
    <property type="protein sequence ID" value="QBK90620.1"/>
    <property type="molecule type" value="Genomic_DNA"/>
</dbReference>
<dbReference type="GO" id="GO:0006396">
    <property type="term" value="P:RNA processing"/>
    <property type="evidence" value="ECO:0007669"/>
    <property type="project" value="InterPro"/>
</dbReference>
<reference evidence="2" key="1">
    <citation type="journal article" date="2019" name="MBio">
        <title>Virus Genomes from Deep Sea Sediments Expand the Ocean Megavirome and Support Independent Origins of Viral Gigantism.</title>
        <authorList>
            <person name="Backstrom D."/>
            <person name="Yutin N."/>
            <person name="Jorgensen S.L."/>
            <person name="Dharamshi J."/>
            <person name="Homa F."/>
            <person name="Zaremba-Niedwiedzka K."/>
            <person name="Spang A."/>
            <person name="Wolf Y.I."/>
            <person name="Koonin E.V."/>
            <person name="Ettema T.J."/>
        </authorList>
    </citation>
    <scope>NUCLEOTIDE SEQUENCE</scope>
</reference>
<sequence>MNNLVNKIISFFPEEKEIVIFETNAHLGKNTLFFLDSERIKKIFSYEQNDEKRNILIKEIENKNIKKERYEIGKEYQGITENLSNVVLFIEYDDSPSWSPKKWILKDMYKISLVILKVPENYEFDISGFIYRVFDINNEKIYFLVHSKTIPHLEREHLDFKDSIFYKDSKTWETHLKNFIKNEILPIALDNEQVISKLTNSKSMEVWKNVFTSSKWNPNNGENYELYEYYGDSVMRTHFDNYIIKKFPKISQEEATNLRIHYLSKIEQGKISGNLKLDEYVRTPIRKDTSLREDLLEALFGGLHMLGDSTFKLGMGNALTYNFFISIFDKIGGIDLKFSFGDYKSKVKEIYDKTAWQKDLSSLEEYSKIDNEKQIFKLKYPGQAIRELKEIGLIIKDKNIVIIERVGGHHTQKSLSKEAYEKAYYIFKEKGITTEWANKVSRYRERDRSNFQESYERALIKAKEEGYKDFYIQHPKTFSESAYIQIIGIKSDDNKLDVLLTYKRKDSSDIDNTENALEYYATFGMDKYPM</sequence>